<evidence type="ECO:0000256" key="2">
    <source>
        <dbReference type="ARBA" id="ARBA00009764"/>
    </source>
</evidence>
<dbReference type="GO" id="GO:0071973">
    <property type="term" value="P:bacterial-type flagellum-dependent cell motility"/>
    <property type="evidence" value="ECO:0007669"/>
    <property type="project" value="TreeGrafter"/>
</dbReference>
<dbReference type="EMBL" id="DRLD01000196">
    <property type="protein sequence ID" value="HED10444.1"/>
    <property type="molecule type" value="Genomic_DNA"/>
</dbReference>
<proteinExistence type="inferred from homology"/>
<comment type="similarity">
    <text evidence="2">Belongs to the FliD family.</text>
</comment>
<organism evidence="8">
    <name type="scientific">Caldithrix abyssi</name>
    <dbReference type="NCBI Taxonomy" id="187145"/>
    <lineage>
        <taxon>Bacteria</taxon>
        <taxon>Pseudomonadati</taxon>
        <taxon>Calditrichota</taxon>
        <taxon>Calditrichia</taxon>
        <taxon>Calditrichales</taxon>
        <taxon>Calditrichaceae</taxon>
        <taxon>Caldithrix</taxon>
    </lineage>
</organism>
<dbReference type="GO" id="GO:0009421">
    <property type="term" value="C:bacterial-type flagellum filament cap"/>
    <property type="evidence" value="ECO:0007669"/>
    <property type="project" value="InterPro"/>
</dbReference>
<dbReference type="InterPro" id="IPR003481">
    <property type="entry name" value="FliD_N"/>
</dbReference>
<evidence type="ECO:0000256" key="1">
    <source>
        <dbReference type="ARBA" id="ARBA00004365"/>
    </source>
</evidence>
<dbReference type="PANTHER" id="PTHR30288">
    <property type="entry name" value="FLAGELLAR CAP/ASSEMBLY PROTEIN FLID"/>
    <property type="match status" value="1"/>
</dbReference>
<gene>
    <name evidence="8" type="ORF">ENJ10_07130</name>
</gene>
<evidence type="ECO:0000256" key="3">
    <source>
        <dbReference type="ARBA" id="ARBA00011255"/>
    </source>
</evidence>
<evidence type="ECO:0000259" key="7">
    <source>
        <dbReference type="Pfam" id="PF02465"/>
    </source>
</evidence>
<sequence length="119" mass="13005">MDVTSLFANQGSVQYLVDQFMRFEQEPLQILTGKKSKLNSTNQLLSDLDSKLSALQARTKRMTDTFTDYFAARTALSSNTDVLNASATSAAKVGTHSITVDRLASADTRVSQQYDSTAS</sequence>
<protein>
    <recommendedName>
        <fullName evidence="6">Filament cap protein</fullName>
    </recommendedName>
    <alternativeName>
        <fullName evidence="5">Flagellar cap protein</fullName>
    </alternativeName>
</protein>
<dbReference type="PANTHER" id="PTHR30288:SF0">
    <property type="entry name" value="FLAGELLAR HOOK-ASSOCIATED PROTEIN 2"/>
    <property type="match status" value="1"/>
</dbReference>
<evidence type="ECO:0000313" key="8">
    <source>
        <dbReference type="EMBL" id="HED10444.1"/>
    </source>
</evidence>
<feature type="domain" description="Flagellar hook-associated protein 2 N-terminal" evidence="7">
    <location>
        <begin position="13"/>
        <end position="107"/>
    </location>
</feature>
<evidence type="ECO:0000256" key="6">
    <source>
        <dbReference type="ARBA" id="ARBA00033192"/>
    </source>
</evidence>
<dbReference type="AlphaFoldDB" id="A0A7V1LLY2"/>
<dbReference type="GO" id="GO:0009424">
    <property type="term" value="C:bacterial-type flagellum hook"/>
    <property type="evidence" value="ECO:0007669"/>
    <property type="project" value="InterPro"/>
</dbReference>
<feature type="non-terminal residue" evidence="8">
    <location>
        <position position="119"/>
    </location>
</feature>
<evidence type="ECO:0000256" key="4">
    <source>
        <dbReference type="ARBA" id="ARBA00023143"/>
    </source>
</evidence>
<comment type="subcellular location">
    <subcellularLocation>
        <location evidence="1">Bacterial flagellum</location>
    </subcellularLocation>
</comment>
<accession>A0A7V1LLY2</accession>
<evidence type="ECO:0000256" key="5">
    <source>
        <dbReference type="ARBA" id="ARBA00033074"/>
    </source>
</evidence>
<dbReference type="InterPro" id="IPR040026">
    <property type="entry name" value="FliD"/>
</dbReference>
<comment type="subunit">
    <text evidence="3">Homopentamer.</text>
</comment>
<name>A0A7V1LLY2_CALAY</name>
<keyword evidence="4" id="KW-0975">Bacterial flagellum</keyword>
<dbReference type="Pfam" id="PF02465">
    <property type="entry name" value="FliD_N"/>
    <property type="match status" value="1"/>
</dbReference>
<dbReference type="Proteomes" id="UP000886005">
    <property type="component" value="Unassembled WGS sequence"/>
</dbReference>
<reference evidence="8" key="1">
    <citation type="journal article" date="2020" name="mSystems">
        <title>Genome- and Community-Level Interaction Insights into Carbon Utilization and Element Cycling Functions of Hydrothermarchaeota in Hydrothermal Sediment.</title>
        <authorList>
            <person name="Zhou Z."/>
            <person name="Liu Y."/>
            <person name="Xu W."/>
            <person name="Pan J."/>
            <person name="Luo Z.H."/>
            <person name="Li M."/>
        </authorList>
    </citation>
    <scope>NUCLEOTIDE SEQUENCE [LARGE SCALE GENOMIC DNA]</scope>
    <source>
        <strain evidence="8">HyVt-456</strain>
    </source>
</reference>
<comment type="caution">
    <text evidence="8">The sequence shown here is derived from an EMBL/GenBank/DDBJ whole genome shotgun (WGS) entry which is preliminary data.</text>
</comment>